<comment type="caution">
    <text evidence="2">The sequence shown here is derived from an EMBL/GenBank/DDBJ whole genome shotgun (WGS) entry which is preliminary data.</text>
</comment>
<feature type="region of interest" description="Disordered" evidence="1">
    <location>
        <begin position="885"/>
        <end position="976"/>
    </location>
</feature>
<sequence>MSDLIDPSNFPVPKTLTYALDAVAAKLKTDGTDLTDTAGDITGAWAGLDGIYSAPEDETLFNVLKPITGDAGDVSSALSSTSNALSDFAEKVRDIKARWATLRTDSNEFLRKIDNGDKEGWRDGGGFLWWKSESAEVGEHNELLNRAAGLLHEFQEAERTCANAITGLFGGTTFIAQNSEGSVKPGSKEFVYGFDKPLEGVPMEWGAPQTTDHAWYNDFGDAVGDFFVGIAEDAGGMVGAHGPNGWFSGNWGDNLWDYWGGTVEGLAGLAGVGKDENGDWGFSWSTMGNSWKEAAHAVVPWEEWGERPWYTIGTALLNVGAVVGGALLTATGVGAVVGVPLMAWRGAKIVNSVGGSRTPDVPDAADLPGGIDPALLARVPRFGDGSITPVDLSSVADLDIDGADLGRMNEALERLNASTNNNGNGQGSGTPEGTDGRRAPVTADAPDAPGDTSSQRVTTTRTESTPEGTERRRTDTADDRDADVDAQRTVNPTARQLDDGQEVVETTRGRTDAEQDDWVASQTAPDDISSVNDTPVQRYETEPSRFEAEEKVEVDSAGNEINARNDGTVTDSAGGTATLDTPRGGTAVIDVDSGSGRGGAGGTGGPGHGAHTPDGNGLPDGPERLDGPEGPDDLTPGRGETPDAPERREPEYVQRAGGMEGDNNPRANMEAGEGFYDADGRHIEVGYRDENGLYFDDEGNRYVDVPESARALERYNEIRANDGDVDRISENTGFDGNVLGEIKQHLFFREHPDVPAPPDGRLRSGRFAPMDHIADLWRKAEAGTLDASEANHFRRLVAHEYVEARLMREGVPYRSRDPQLWHDDYYIPTRDNNGAHDISPLEGRDNNFALWEKWGIPEPEPNFRLADDMSNLDRVAANALDWWRERNPEGGYPTGDRPSGSAPGMAIDIDTDPGGSRSGGSGGDIRPDLYDSHPSTRINPDLADDAPRRADAEGPDADTPTNGDSGSNGDKPKVTGYGKSIEQKLELARPHLEGLDTSSGKAFVKDFVERLNASPELVDIFYRASDGHRWSVDDKIGNFGLPEIKRADDGTWEPKSDLPTPPKPDYLLPEKREFFSRREGHADNAKLDLMAGVRRDEIDSHMRVKDDLERKTNDHNGDNKHPDVVALNEQRSQNQGRVTRASEFYGEETARSYLPEIFDGKTKYDVQSIDTDGNITKKNVTLPEIIGGDVLGKVETAPASGNYQFDLVHRTADEGFVITEAKGDVQTELGERKVGSGTNERRVSQGTEDYLRATFDDMIERGKNDPRKSDKPFGSGYVNERDLALKMLSAFNSGKLHYVEVKGASTPTGEHRGVSFGMFDISPSRPGN</sequence>
<dbReference type="CDD" id="cd20739">
    <property type="entry name" value="PoNe_DUF637"/>
    <property type="match status" value="1"/>
</dbReference>
<feature type="compositionally biased region" description="Polar residues" evidence="1">
    <location>
        <begin position="520"/>
        <end position="535"/>
    </location>
</feature>
<feature type="region of interest" description="Disordered" evidence="1">
    <location>
        <begin position="416"/>
        <end position="667"/>
    </location>
</feature>
<dbReference type="EMBL" id="JAVREP010000001">
    <property type="protein sequence ID" value="MDT0326819.1"/>
    <property type="molecule type" value="Genomic_DNA"/>
</dbReference>
<feature type="compositionally biased region" description="Basic and acidic residues" evidence="1">
    <location>
        <begin position="468"/>
        <end position="486"/>
    </location>
</feature>
<feature type="compositionally biased region" description="Basic and acidic residues" evidence="1">
    <location>
        <begin position="539"/>
        <end position="554"/>
    </location>
</feature>
<feature type="compositionally biased region" description="Basic and acidic residues" evidence="1">
    <location>
        <begin position="1047"/>
        <end position="1056"/>
    </location>
</feature>
<feature type="compositionally biased region" description="Low complexity" evidence="1">
    <location>
        <begin position="452"/>
        <end position="467"/>
    </location>
</feature>
<evidence type="ECO:0000313" key="2">
    <source>
        <dbReference type="EMBL" id="MDT0326819.1"/>
    </source>
</evidence>
<feature type="compositionally biased region" description="Basic and acidic residues" evidence="1">
    <location>
        <begin position="640"/>
        <end position="652"/>
    </location>
</feature>
<reference evidence="3" key="1">
    <citation type="submission" date="2023-07" db="EMBL/GenBank/DDBJ databases">
        <title>30 novel species of actinomycetes from the DSMZ collection.</title>
        <authorList>
            <person name="Nouioui I."/>
        </authorList>
    </citation>
    <scope>NUCLEOTIDE SEQUENCE [LARGE SCALE GENOMIC DNA]</scope>
    <source>
        <strain evidence="3">DSM 44743</strain>
    </source>
</reference>
<feature type="compositionally biased region" description="Polar residues" evidence="1">
    <location>
        <begin position="959"/>
        <end position="968"/>
    </location>
</feature>
<name>A0ABU2M2F1_9ACTN</name>
<feature type="region of interest" description="Disordered" evidence="1">
    <location>
        <begin position="1047"/>
        <end position="1067"/>
    </location>
</feature>
<protein>
    <submittedName>
        <fullName evidence="2">Uncharacterized protein</fullName>
    </submittedName>
</protein>
<evidence type="ECO:0000313" key="3">
    <source>
        <dbReference type="Proteomes" id="UP001183390"/>
    </source>
</evidence>
<proteinExistence type="predicted"/>
<feature type="compositionally biased region" description="Polar residues" evidence="1">
    <location>
        <begin position="565"/>
        <end position="579"/>
    </location>
</feature>
<dbReference type="InterPro" id="IPR049762">
    <property type="entry name" value="PoNe_dom"/>
</dbReference>
<dbReference type="Proteomes" id="UP001183390">
    <property type="component" value="Unassembled WGS sequence"/>
</dbReference>
<feature type="compositionally biased region" description="Gly residues" evidence="1">
    <location>
        <begin position="595"/>
        <end position="608"/>
    </location>
</feature>
<accession>A0ABU2M2F1</accession>
<gene>
    <name evidence="2" type="ORF">RM479_00135</name>
</gene>
<dbReference type="RefSeq" id="WP_311509590.1">
    <property type="nucleotide sequence ID" value="NZ_JAVREP010000001.1"/>
</dbReference>
<organism evidence="2 3">
    <name type="scientific">Nocardiopsis lambiniae</name>
    <dbReference type="NCBI Taxonomy" id="3075539"/>
    <lineage>
        <taxon>Bacteria</taxon>
        <taxon>Bacillati</taxon>
        <taxon>Actinomycetota</taxon>
        <taxon>Actinomycetes</taxon>
        <taxon>Streptosporangiales</taxon>
        <taxon>Nocardiopsidaceae</taxon>
        <taxon>Nocardiopsis</taxon>
    </lineage>
</organism>
<evidence type="ECO:0000256" key="1">
    <source>
        <dbReference type="SAM" id="MobiDB-lite"/>
    </source>
</evidence>
<keyword evidence="3" id="KW-1185">Reference proteome</keyword>